<organism evidence="1 2">
    <name type="scientific">Phaeovulum veldkampii DSM 11550</name>
    <dbReference type="NCBI Taxonomy" id="1185920"/>
    <lineage>
        <taxon>Bacteria</taxon>
        <taxon>Pseudomonadati</taxon>
        <taxon>Pseudomonadota</taxon>
        <taxon>Alphaproteobacteria</taxon>
        <taxon>Rhodobacterales</taxon>
        <taxon>Paracoccaceae</taxon>
        <taxon>Phaeovulum</taxon>
    </lineage>
</organism>
<evidence type="ECO:0008006" key="3">
    <source>
        <dbReference type="Google" id="ProtNLM"/>
    </source>
</evidence>
<protein>
    <recommendedName>
        <fullName evidence="3">Lipoprotein</fullName>
    </recommendedName>
</protein>
<evidence type="ECO:0000313" key="1">
    <source>
        <dbReference type="EMBL" id="PTE19071.1"/>
    </source>
</evidence>
<gene>
    <name evidence="1" type="ORF">C5F46_01160</name>
</gene>
<dbReference type="PROSITE" id="PS51257">
    <property type="entry name" value="PROKAR_LIPOPROTEIN"/>
    <property type="match status" value="1"/>
</dbReference>
<accession>A0A2T4JMD5</accession>
<dbReference type="OrthoDB" id="8592692at2"/>
<dbReference type="Proteomes" id="UP000241899">
    <property type="component" value="Unassembled WGS sequence"/>
</dbReference>
<dbReference type="RefSeq" id="WP_107323533.1">
    <property type="nucleotide sequence ID" value="NZ_NHSP01000053.1"/>
</dbReference>
<proteinExistence type="predicted"/>
<comment type="caution">
    <text evidence="1">The sequence shown here is derived from an EMBL/GenBank/DDBJ whole genome shotgun (WGS) entry which is preliminary data.</text>
</comment>
<name>A0A2T4JMD5_9RHOB</name>
<reference evidence="1 2" key="1">
    <citation type="submission" date="2018-03" db="EMBL/GenBank/DDBJ databases">
        <title>Rhodobacter veldkampii.</title>
        <authorList>
            <person name="Meyer T.E."/>
            <person name="Miller S."/>
            <person name="Lodha T."/>
            <person name="Gandham S."/>
            <person name="Chintalapati S."/>
            <person name="Chintalapati V.R."/>
        </authorList>
    </citation>
    <scope>NUCLEOTIDE SEQUENCE [LARGE SCALE GENOMIC DNA]</scope>
    <source>
        <strain evidence="1 2">DSM 11550</strain>
    </source>
</reference>
<dbReference type="AlphaFoldDB" id="A0A2T4JMD5"/>
<evidence type="ECO:0000313" key="2">
    <source>
        <dbReference type="Proteomes" id="UP000241899"/>
    </source>
</evidence>
<dbReference type="EMBL" id="PZKF01000002">
    <property type="protein sequence ID" value="PTE19071.1"/>
    <property type="molecule type" value="Genomic_DNA"/>
</dbReference>
<keyword evidence="2" id="KW-1185">Reference proteome</keyword>
<sequence>MRAAAVIIVLVALAGCREGGAERLEPVGEARIAAERTACEARGGTWRSMSGGALQFCQRQTRDGGKACTRESDCEGACLARSGSCSPIAPLSGCNEVLTNAGLRVTECVQ</sequence>